<dbReference type="STRING" id="426756.SAMN04488126_103232"/>
<dbReference type="RefSeq" id="WP_092094972.1">
    <property type="nucleotide sequence ID" value="NZ_FNAR01000003.1"/>
</dbReference>
<dbReference type="AlphaFoldDB" id="A0A1G7A8S1"/>
<dbReference type="InterPro" id="IPR009100">
    <property type="entry name" value="AcylCoA_DH/oxidase_NM_dom_sf"/>
</dbReference>
<dbReference type="Proteomes" id="UP000198823">
    <property type="component" value="Unassembled WGS sequence"/>
</dbReference>
<dbReference type="InterPro" id="IPR037069">
    <property type="entry name" value="AcylCoA_DH/ox_N_sf"/>
</dbReference>
<gene>
    <name evidence="5" type="ORF">SAMN04488126_103232</name>
</gene>
<accession>A0A1G7A8S1</accession>
<dbReference type="GO" id="GO:0033539">
    <property type="term" value="P:fatty acid beta-oxidation using acyl-CoA dehydrogenase"/>
    <property type="evidence" value="ECO:0007669"/>
    <property type="project" value="TreeGrafter"/>
</dbReference>
<dbReference type="SUPFAM" id="SSF56645">
    <property type="entry name" value="Acyl-CoA dehydrogenase NM domain-like"/>
    <property type="match status" value="1"/>
</dbReference>
<dbReference type="InterPro" id="IPR036250">
    <property type="entry name" value="AcylCo_DH-like_C"/>
</dbReference>
<sequence>MTEVKQERIDVARIRAHSEEMDRTRAVPQNLLDYLIEEKLFKLFVPEQLGGRMLGLPEALSVFRHVSHSDGNAGWLTTIGSGGGMFVPNMTEDTAHELFSPASAVIAGSGFPAGTAVPAEGGYRVSGEWKYCSGAPYASMFTANSTIEGTDTIRSMTLMPDQVEVLGDWNAFGLRATGSHSIRVTDAFVPENRTFSIFEQQNAFSGPVHSFPFVAFSVASFTAVCLGIADHFYEEARSLAEEKWPGADRQAFVLGELEQHEREHGKQAASFESNVRDAWTRHLAGEAMTAEEEQHLIRTAKTAAGTARSGVQSAIRHFGMDAVMEQSPLNRIWRDLSTAAQHTFLLPEPAGS</sequence>
<evidence type="ECO:0000313" key="6">
    <source>
        <dbReference type="Proteomes" id="UP000198823"/>
    </source>
</evidence>
<dbReference type="PANTHER" id="PTHR48083">
    <property type="entry name" value="MEDIUM-CHAIN SPECIFIC ACYL-COA DEHYDROGENASE, MITOCHONDRIAL-RELATED"/>
    <property type="match status" value="1"/>
</dbReference>
<dbReference type="Gene3D" id="1.10.540.10">
    <property type="entry name" value="Acyl-CoA dehydrogenase/oxidase, N-terminal domain"/>
    <property type="match status" value="1"/>
</dbReference>
<evidence type="ECO:0000256" key="2">
    <source>
        <dbReference type="ARBA" id="ARBA00049661"/>
    </source>
</evidence>
<keyword evidence="1" id="KW-0560">Oxidoreductase</keyword>
<dbReference type="Pfam" id="PF08028">
    <property type="entry name" value="Acyl-CoA_dh_2"/>
    <property type="match status" value="1"/>
</dbReference>
<feature type="domain" description="Acyl-CoA dehydrogenase/oxidase N-terminal" evidence="3">
    <location>
        <begin position="13"/>
        <end position="84"/>
    </location>
</feature>
<proteinExistence type="inferred from homology"/>
<name>A0A1G7A8S1_9BACL</name>
<evidence type="ECO:0000259" key="4">
    <source>
        <dbReference type="Pfam" id="PF08028"/>
    </source>
</evidence>
<dbReference type="OrthoDB" id="1170793at2"/>
<dbReference type="PIRSF" id="PIRSF016578">
    <property type="entry name" value="HsaA"/>
    <property type="match status" value="1"/>
</dbReference>
<dbReference type="GO" id="GO:0050660">
    <property type="term" value="F:flavin adenine dinucleotide binding"/>
    <property type="evidence" value="ECO:0007669"/>
    <property type="project" value="InterPro"/>
</dbReference>
<feature type="domain" description="Acyl-CoA dehydrogenase C-terminal" evidence="4">
    <location>
        <begin position="221"/>
        <end position="345"/>
    </location>
</feature>
<dbReference type="GO" id="GO:0005737">
    <property type="term" value="C:cytoplasm"/>
    <property type="evidence" value="ECO:0007669"/>
    <property type="project" value="TreeGrafter"/>
</dbReference>
<dbReference type="InterPro" id="IPR050741">
    <property type="entry name" value="Acyl-CoA_dehydrogenase"/>
</dbReference>
<evidence type="ECO:0000313" key="5">
    <source>
        <dbReference type="EMBL" id="SDE10887.1"/>
    </source>
</evidence>
<reference evidence="5 6" key="1">
    <citation type="submission" date="2016-10" db="EMBL/GenBank/DDBJ databases">
        <authorList>
            <person name="de Groot N.N."/>
        </authorList>
    </citation>
    <scope>NUCLEOTIDE SEQUENCE [LARGE SCALE GENOMIC DNA]</scope>
    <source>
        <strain evidence="5 6">CGMCC 1.6762</strain>
    </source>
</reference>
<protein>
    <submittedName>
        <fullName evidence="5">Acyl-CoA dehydrogenase</fullName>
    </submittedName>
</protein>
<dbReference type="GO" id="GO:0003995">
    <property type="term" value="F:acyl-CoA dehydrogenase activity"/>
    <property type="evidence" value="ECO:0007669"/>
    <property type="project" value="TreeGrafter"/>
</dbReference>
<dbReference type="Gene3D" id="1.20.140.10">
    <property type="entry name" value="Butyryl-CoA Dehydrogenase, subunit A, domain 3"/>
    <property type="match status" value="1"/>
</dbReference>
<evidence type="ECO:0000256" key="1">
    <source>
        <dbReference type="ARBA" id="ARBA00023002"/>
    </source>
</evidence>
<evidence type="ECO:0000259" key="3">
    <source>
        <dbReference type="Pfam" id="PF02771"/>
    </source>
</evidence>
<dbReference type="InterPro" id="IPR046373">
    <property type="entry name" value="Acyl-CoA_Oxase/DH_mid-dom_sf"/>
</dbReference>
<dbReference type="PANTHER" id="PTHR48083:SF5">
    <property type="entry name" value="NRGC PROTEIN"/>
    <property type="match status" value="1"/>
</dbReference>
<dbReference type="SUPFAM" id="SSF47203">
    <property type="entry name" value="Acyl-CoA dehydrogenase C-terminal domain-like"/>
    <property type="match status" value="1"/>
</dbReference>
<dbReference type="Gene3D" id="2.40.110.10">
    <property type="entry name" value="Butyryl-CoA Dehydrogenase, subunit A, domain 2"/>
    <property type="match status" value="1"/>
</dbReference>
<organism evidence="5 6">
    <name type="scientific">Bhargavaea beijingensis</name>
    <dbReference type="NCBI Taxonomy" id="426756"/>
    <lineage>
        <taxon>Bacteria</taxon>
        <taxon>Bacillati</taxon>
        <taxon>Bacillota</taxon>
        <taxon>Bacilli</taxon>
        <taxon>Bacillales</taxon>
        <taxon>Caryophanaceae</taxon>
        <taxon>Bhargavaea</taxon>
    </lineage>
</organism>
<comment type="similarity">
    <text evidence="2">Belongs to the HpaH/HsaA monooxygenase family.</text>
</comment>
<dbReference type="Pfam" id="PF02771">
    <property type="entry name" value="Acyl-CoA_dh_N"/>
    <property type="match status" value="1"/>
</dbReference>
<dbReference type="EMBL" id="FNAR01000003">
    <property type="protein sequence ID" value="SDE10887.1"/>
    <property type="molecule type" value="Genomic_DNA"/>
</dbReference>
<dbReference type="InterPro" id="IPR013786">
    <property type="entry name" value="AcylCoA_DH/ox_N"/>
</dbReference>
<dbReference type="InterPro" id="IPR013107">
    <property type="entry name" value="Acyl-CoA_DH_C"/>
</dbReference>